<evidence type="ECO:0000256" key="7">
    <source>
        <dbReference type="SAM" id="SignalP"/>
    </source>
</evidence>
<dbReference type="PROSITE" id="PS50110">
    <property type="entry name" value="RESPONSE_REGULATORY"/>
    <property type="match status" value="1"/>
</dbReference>
<dbReference type="PROSITE" id="PS50109">
    <property type="entry name" value="HIS_KIN"/>
    <property type="match status" value="1"/>
</dbReference>
<evidence type="ECO:0000256" key="4">
    <source>
        <dbReference type="ARBA" id="ARBA00022679"/>
    </source>
</evidence>
<feature type="modified residue" description="4-aspartylphosphate" evidence="6">
    <location>
        <position position="1190"/>
    </location>
</feature>
<dbReference type="InterPro" id="IPR011123">
    <property type="entry name" value="Y_Y_Y"/>
</dbReference>
<dbReference type="SMART" id="SM00387">
    <property type="entry name" value="HATPase_c"/>
    <property type="match status" value="1"/>
</dbReference>
<sequence length="1255" mass="140600">MPIVSKSLVIFVVACLQAGVWAAVPEHLDFKRINATDGLSNNWVRCFYQDDEGFMWIGTSNGLNRYDGHRIKAFHVTVEGSGRSVATTVNYVARKSEHELWVATDIGLFIYSDQTDRIEHFHFGKEVPVFHVLSDLKERVWVSTRTGLYRLEEDGQWTRYHNKKEDEGSLPSDYVNVSFIDSKKRLWVGTKNGISLYLEDEDSFRTFRAPVQPGALGRADILSIDEDRWGRIWLGSATGGLKVIDGTQPLERLSVNRVGGGDVVDVTVDGDDLLWVGHAAAGGLRIVDLEGYRLGEEVDGPRFFSDRANPSSIGDNSLFNIFQDRSGDIWIGSFGNGVSYTSKRSMPFRVFGNGTLESPLVNELLDDGESLWVGTEGGLSRRNKRDGTYQHYYDADDSEVYLGADAVLALELDSSGLLWLGTWRGGLVRLDPDSGEFVRYLPHEGEGSLRSPFVFAVEEDREGVIWVGSVDGGLSRLDRESGLFHNYTREEMGLSAEVEYSSINDIMEASDGSLYVSTYGAILRFDPETEKAVEFPHDRERPNGNNGTNVLGIYEDSFGLLWVATDGGLELLDGESGTFVNYTSEDGLVTDSVRSIVEDGEGNLWIACSVGLSKFIREENAPERGTFRSIVDGHGIAGKEFKRRSAVGDNEGGIYFGTSTGFLGFRPEDILFNDQVPTAVISELSQLETLPDRASTYVSIEKNRYSDGVLSLDYDAADIRIHFSSLSYLNSESNHYKYRMVGYDSDWIDAGKVSSAYYTSIDPGRYVFEVVGSNNDGVWSPVARSLAIIVSPPWWETVWLRGSLLLVVVLSVVGAFRIRSNTSRKRELQLSEEVQARTFELRSANELLAEKQEALEYSNRELEQHKLGLEDMVAERTLELEAAKRKAEDSDRLKSSFLANLSHEVRTPMNAIIGFSGLLKEEFKPEGESESYIRIINENCQSLLVLIDDILDLSMIDSEQVVIHKEPFDLVECLRGVESFYRLRDEKGLDIVFEKGSELESFWIESDPSRFRQILDNLIGNACKFTLQGGISFGFEDKGDTVLFYVRDTGVGIARKDLDNIFGRFYKVEEDAETLFRGTGLGLAICSELVELLEGEIWAESEIGVGSVFRFRLPKSKREVERVESTPMARDIDLDQLPVLVVEDERTNFLITEAILERAGAKVYHVENGLEAVEFVQDSECPEDLLILMDLKMPKMNGFDACEAIKRMRPMTRIVALTAFAQREDRQRVMSKGFDGYVAKPIDPAKLFEEIRSGV</sequence>
<accession>A0A934VP85</accession>
<evidence type="ECO:0000313" key="10">
    <source>
        <dbReference type="EMBL" id="MBK1875273.1"/>
    </source>
</evidence>
<dbReference type="Pfam" id="PF00512">
    <property type="entry name" value="HisKA"/>
    <property type="match status" value="1"/>
</dbReference>
<dbReference type="SUPFAM" id="SSF50998">
    <property type="entry name" value="Quinoprotein alcohol dehydrogenase-like"/>
    <property type="match status" value="1"/>
</dbReference>
<dbReference type="InterPro" id="IPR013783">
    <property type="entry name" value="Ig-like_fold"/>
</dbReference>
<feature type="signal peptide" evidence="7">
    <location>
        <begin position="1"/>
        <end position="22"/>
    </location>
</feature>
<dbReference type="CDD" id="cd17546">
    <property type="entry name" value="REC_hyHK_CKI1_RcsC-like"/>
    <property type="match status" value="1"/>
</dbReference>
<dbReference type="Gene3D" id="3.30.565.10">
    <property type="entry name" value="Histidine kinase-like ATPase, C-terminal domain"/>
    <property type="match status" value="1"/>
</dbReference>
<dbReference type="Pfam" id="PF07495">
    <property type="entry name" value="Y_Y_Y"/>
    <property type="match status" value="1"/>
</dbReference>
<dbReference type="PANTHER" id="PTHR43547:SF2">
    <property type="entry name" value="HYBRID SIGNAL TRANSDUCTION HISTIDINE KINASE C"/>
    <property type="match status" value="1"/>
</dbReference>
<evidence type="ECO:0000256" key="2">
    <source>
        <dbReference type="ARBA" id="ARBA00012438"/>
    </source>
</evidence>
<dbReference type="InterPro" id="IPR015943">
    <property type="entry name" value="WD40/YVTN_repeat-like_dom_sf"/>
</dbReference>
<dbReference type="FunFam" id="3.30.565.10:FF:000006">
    <property type="entry name" value="Sensor histidine kinase WalK"/>
    <property type="match status" value="1"/>
</dbReference>
<dbReference type="RefSeq" id="WP_200353489.1">
    <property type="nucleotide sequence ID" value="NZ_JAENIL010000001.1"/>
</dbReference>
<evidence type="ECO:0000259" key="9">
    <source>
        <dbReference type="PROSITE" id="PS50110"/>
    </source>
</evidence>
<comment type="caution">
    <text evidence="10">The sequence shown here is derived from an EMBL/GenBank/DDBJ whole genome shotgun (WGS) entry which is preliminary data.</text>
</comment>
<evidence type="ECO:0000256" key="1">
    <source>
        <dbReference type="ARBA" id="ARBA00000085"/>
    </source>
</evidence>
<dbReference type="Proteomes" id="UP000617628">
    <property type="component" value="Unassembled WGS sequence"/>
</dbReference>
<dbReference type="SUPFAM" id="SSF52172">
    <property type="entry name" value="CheY-like"/>
    <property type="match status" value="1"/>
</dbReference>
<dbReference type="AlphaFoldDB" id="A0A934VP85"/>
<gene>
    <name evidence="10" type="ORF">JIN87_00265</name>
</gene>
<dbReference type="Pfam" id="PF02518">
    <property type="entry name" value="HATPase_c"/>
    <property type="match status" value="1"/>
</dbReference>
<feature type="domain" description="Response regulatory" evidence="9">
    <location>
        <begin position="1138"/>
        <end position="1255"/>
    </location>
</feature>
<comment type="catalytic activity">
    <reaction evidence="1">
        <text>ATP + protein L-histidine = ADP + protein N-phospho-L-histidine.</text>
        <dbReference type="EC" id="2.7.13.3"/>
    </reaction>
</comment>
<dbReference type="SUPFAM" id="SSF47384">
    <property type="entry name" value="Homodimeric domain of signal transducing histidine kinase"/>
    <property type="match status" value="1"/>
</dbReference>
<dbReference type="Gene3D" id="1.10.287.130">
    <property type="match status" value="1"/>
</dbReference>
<dbReference type="SMART" id="SM00448">
    <property type="entry name" value="REC"/>
    <property type="match status" value="1"/>
</dbReference>
<keyword evidence="3 6" id="KW-0597">Phosphoprotein</keyword>
<dbReference type="PANTHER" id="PTHR43547">
    <property type="entry name" value="TWO-COMPONENT HISTIDINE KINASE"/>
    <property type="match status" value="1"/>
</dbReference>
<dbReference type="CDD" id="cd00082">
    <property type="entry name" value="HisKA"/>
    <property type="match status" value="1"/>
</dbReference>
<evidence type="ECO:0000256" key="6">
    <source>
        <dbReference type="PROSITE-ProRule" id="PRU00169"/>
    </source>
</evidence>
<keyword evidence="11" id="KW-1185">Reference proteome</keyword>
<dbReference type="Pfam" id="PF00072">
    <property type="entry name" value="Response_reg"/>
    <property type="match status" value="1"/>
</dbReference>
<dbReference type="InterPro" id="IPR003594">
    <property type="entry name" value="HATPase_dom"/>
</dbReference>
<dbReference type="SUPFAM" id="SSF55874">
    <property type="entry name" value="ATPase domain of HSP90 chaperone/DNA topoisomerase II/histidine kinase"/>
    <property type="match status" value="1"/>
</dbReference>
<dbReference type="Gene3D" id="2.60.40.10">
    <property type="entry name" value="Immunoglobulins"/>
    <property type="match status" value="1"/>
</dbReference>
<dbReference type="EMBL" id="JAENIL010000001">
    <property type="protein sequence ID" value="MBK1875273.1"/>
    <property type="molecule type" value="Genomic_DNA"/>
</dbReference>
<dbReference type="InterPro" id="IPR001789">
    <property type="entry name" value="Sig_transdc_resp-reg_receiver"/>
</dbReference>
<dbReference type="GO" id="GO:0000155">
    <property type="term" value="F:phosphorelay sensor kinase activity"/>
    <property type="evidence" value="ECO:0007669"/>
    <property type="project" value="InterPro"/>
</dbReference>
<protein>
    <recommendedName>
        <fullName evidence="2">histidine kinase</fullName>
        <ecNumber evidence="2">2.7.13.3</ecNumber>
    </recommendedName>
</protein>
<evidence type="ECO:0000256" key="5">
    <source>
        <dbReference type="ARBA" id="ARBA00022777"/>
    </source>
</evidence>
<evidence type="ECO:0000256" key="3">
    <source>
        <dbReference type="ARBA" id="ARBA00022553"/>
    </source>
</evidence>
<keyword evidence="4" id="KW-0808">Transferase</keyword>
<dbReference type="InterPro" id="IPR011110">
    <property type="entry name" value="Reg_prop"/>
</dbReference>
<evidence type="ECO:0000313" key="11">
    <source>
        <dbReference type="Proteomes" id="UP000617628"/>
    </source>
</evidence>
<dbReference type="InterPro" id="IPR003661">
    <property type="entry name" value="HisK_dim/P_dom"/>
</dbReference>
<dbReference type="InterPro" id="IPR036097">
    <property type="entry name" value="HisK_dim/P_sf"/>
</dbReference>
<dbReference type="InterPro" id="IPR011006">
    <property type="entry name" value="CheY-like_superfamily"/>
</dbReference>
<feature type="chain" id="PRO_5037298508" description="histidine kinase" evidence="7">
    <location>
        <begin position="23"/>
        <end position="1255"/>
    </location>
</feature>
<proteinExistence type="predicted"/>
<dbReference type="InterPro" id="IPR005467">
    <property type="entry name" value="His_kinase_dom"/>
</dbReference>
<name>A0A934VP85_9BACT</name>
<dbReference type="InterPro" id="IPR036890">
    <property type="entry name" value="HATPase_C_sf"/>
</dbReference>
<dbReference type="InterPro" id="IPR011047">
    <property type="entry name" value="Quinoprotein_ADH-like_sf"/>
</dbReference>
<dbReference type="PRINTS" id="PR00344">
    <property type="entry name" value="BCTRLSENSOR"/>
</dbReference>
<evidence type="ECO:0000259" key="8">
    <source>
        <dbReference type="PROSITE" id="PS50109"/>
    </source>
</evidence>
<dbReference type="Pfam" id="PF07494">
    <property type="entry name" value="Reg_prop"/>
    <property type="match status" value="3"/>
</dbReference>
<dbReference type="EC" id="2.7.13.3" evidence="2"/>
<dbReference type="Gene3D" id="2.130.10.10">
    <property type="entry name" value="YVTN repeat-like/Quinoprotein amine dehydrogenase"/>
    <property type="match status" value="2"/>
</dbReference>
<dbReference type="SUPFAM" id="SSF63829">
    <property type="entry name" value="Calcium-dependent phosphotriesterase"/>
    <property type="match status" value="2"/>
</dbReference>
<dbReference type="SMART" id="SM00388">
    <property type="entry name" value="HisKA"/>
    <property type="match status" value="1"/>
</dbReference>
<organism evidence="10 11">
    <name type="scientific">Pelagicoccus mobilis</name>
    <dbReference type="NCBI Taxonomy" id="415221"/>
    <lineage>
        <taxon>Bacteria</taxon>
        <taxon>Pseudomonadati</taxon>
        <taxon>Verrucomicrobiota</taxon>
        <taxon>Opitutia</taxon>
        <taxon>Puniceicoccales</taxon>
        <taxon>Pelagicoccaceae</taxon>
        <taxon>Pelagicoccus</taxon>
    </lineage>
</organism>
<reference evidence="10" key="1">
    <citation type="submission" date="2021-01" db="EMBL/GenBank/DDBJ databases">
        <title>Modified the classification status of verrucomicrobia.</title>
        <authorList>
            <person name="Feng X."/>
        </authorList>
    </citation>
    <scope>NUCLEOTIDE SEQUENCE</scope>
    <source>
        <strain evidence="10">KCTC 13126</strain>
    </source>
</reference>
<dbReference type="InterPro" id="IPR004358">
    <property type="entry name" value="Sig_transdc_His_kin-like_C"/>
</dbReference>
<feature type="domain" description="Histidine kinase" evidence="8">
    <location>
        <begin position="900"/>
        <end position="1117"/>
    </location>
</feature>
<keyword evidence="5" id="KW-0418">Kinase</keyword>
<dbReference type="Gene3D" id="3.40.50.2300">
    <property type="match status" value="1"/>
</dbReference>
<keyword evidence="7" id="KW-0732">Signal</keyword>